<keyword evidence="7" id="KW-1185">Reference proteome</keyword>
<keyword evidence="3" id="KW-0238">DNA-binding</keyword>
<dbReference type="Proteomes" id="UP000580043">
    <property type="component" value="Unassembled WGS sequence"/>
</dbReference>
<keyword evidence="2" id="KW-0805">Transcription regulation</keyword>
<dbReference type="GO" id="GO:0000976">
    <property type="term" value="F:transcription cis-regulatory region binding"/>
    <property type="evidence" value="ECO:0007669"/>
    <property type="project" value="TreeGrafter"/>
</dbReference>
<dbReference type="Gene3D" id="3.40.190.10">
    <property type="entry name" value="Periplasmic binding protein-like II"/>
    <property type="match status" value="2"/>
</dbReference>
<evidence type="ECO:0000256" key="2">
    <source>
        <dbReference type="ARBA" id="ARBA00023015"/>
    </source>
</evidence>
<dbReference type="Pfam" id="PF03466">
    <property type="entry name" value="LysR_substrate"/>
    <property type="match status" value="1"/>
</dbReference>
<evidence type="ECO:0000313" key="6">
    <source>
        <dbReference type="EMBL" id="NML27707.1"/>
    </source>
</evidence>
<organism evidence="6 7">
    <name type="scientific">Zoogloea dura</name>
    <dbReference type="NCBI Taxonomy" id="2728840"/>
    <lineage>
        <taxon>Bacteria</taxon>
        <taxon>Pseudomonadati</taxon>
        <taxon>Pseudomonadota</taxon>
        <taxon>Betaproteobacteria</taxon>
        <taxon>Rhodocyclales</taxon>
        <taxon>Zoogloeaceae</taxon>
        <taxon>Zoogloea</taxon>
    </lineage>
</organism>
<dbReference type="EMBL" id="JABBGA010000017">
    <property type="protein sequence ID" value="NML27707.1"/>
    <property type="molecule type" value="Genomic_DNA"/>
</dbReference>
<name>A0A848G642_9RHOO</name>
<evidence type="ECO:0000259" key="5">
    <source>
        <dbReference type="PROSITE" id="PS50931"/>
    </source>
</evidence>
<evidence type="ECO:0000256" key="3">
    <source>
        <dbReference type="ARBA" id="ARBA00023125"/>
    </source>
</evidence>
<dbReference type="AlphaFoldDB" id="A0A848G642"/>
<comment type="caution">
    <text evidence="6">The sequence shown here is derived from an EMBL/GenBank/DDBJ whole genome shotgun (WGS) entry which is preliminary data.</text>
</comment>
<evidence type="ECO:0000256" key="4">
    <source>
        <dbReference type="ARBA" id="ARBA00023163"/>
    </source>
</evidence>
<dbReference type="SUPFAM" id="SSF53850">
    <property type="entry name" value="Periplasmic binding protein-like II"/>
    <property type="match status" value="1"/>
</dbReference>
<dbReference type="FunFam" id="1.10.10.10:FF:000001">
    <property type="entry name" value="LysR family transcriptional regulator"/>
    <property type="match status" value="1"/>
</dbReference>
<evidence type="ECO:0000256" key="1">
    <source>
        <dbReference type="ARBA" id="ARBA00009437"/>
    </source>
</evidence>
<dbReference type="InterPro" id="IPR000847">
    <property type="entry name" value="LysR_HTH_N"/>
</dbReference>
<feature type="domain" description="HTH lysR-type" evidence="5">
    <location>
        <begin position="1"/>
        <end position="58"/>
    </location>
</feature>
<dbReference type="InterPro" id="IPR005119">
    <property type="entry name" value="LysR_subst-bd"/>
</dbReference>
<sequence>MDIRKLKHFVALCDHGTFHRAAEAVHLSQSALSRSIQSLEQEMGVALFDRSGHRSLITPFGKALLARARRMILESNEIHREFALMHGGDAGSVNLGLSPTPASVLLRPCMVELAREHPRLRINAFMGRTPELIDELRAERYDLVVVDSSAILDPEGLDIERLPDQPGDFLCRKGHPILAMPQRDLGAVRRYPVSCSVVSGDLTRRLVEAFGPDGHPDRLVTFCCDSYDIQREVALESDMILMSVFAAVRREIESGALVPLGLFPPSLVGRYAVVRLAGRTPAPAQALIYGIARRVFSPWAA</sequence>
<dbReference type="RefSeq" id="WP_169147244.1">
    <property type="nucleotide sequence ID" value="NZ_JABBGA010000017.1"/>
</dbReference>
<dbReference type="PANTHER" id="PTHR30126">
    <property type="entry name" value="HTH-TYPE TRANSCRIPTIONAL REGULATOR"/>
    <property type="match status" value="1"/>
</dbReference>
<dbReference type="Gene3D" id="1.10.10.10">
    <property type="entry name" value="Winged helix-like DNA-binding domain superfamily/Winged helix DNA-binding domain"/>
    <property type="match status" value="1"/>
</dbReference>
<protein>
    <submittedName>
        <fullName evidence="6">LysR family transcriptional regulator</fullName>
    </submittedName>
</protein>
<dbReference type="Pfam" id="PF00126">
    <property type="entry name" value="HTH_1"/>
    <property type="match status" value="1"/>
</dbReference>
<dbReference type="PANTHER" id="PTHR30126:SF98">
    <property type="entry name" value="HTH-TYPE TRANSCRIPTIONAL ACTIVATOR BAUR"/>
    <property type="match status" value="1"/>
</dbReference>
<comment type="similarity">
    <text evidence="1">Belongs to the LysR transcriptional regulatory family.</text>
</comment>
<dbReference type="InterPro" id="IPR036390">
    <property type="entry name" value="WH_DNA-bd_sf"/>
</dbReference>
<gene>
    <name evidence="6" type="ORF">HHL15_18280</name>
</gene>
<dbReference type="SUPFAM" id="SSF46785">
    <property type="entry name" value="Winged helix' DNA-binding domain"/>
    <property type="match status" value="1"/>
</dbReference>
<dbReference type="PRINTS" id="PR00039">
    <property type="entry name" value="HTHLYSR"/>
</dbReference>
<evidence type="ECO:0000313" key="7">
    <source>
        <dbReference type="Proteomes" id="UP000580043"/>
    </source>
</evidence>
<dbReference type="GO" id="GO:0003700">
    <property type="term" value="F:DNA-binding transcription factor activity"/>
    <property type="evidence" value="ECO:0007669"/>
    <property type="project" value="InterPro"/>
</dbReference>
<proteinExistence type="inferred from homology"/>
<dbReference type="PROSITE" id="PS50931">
    <property type="entry name" value="HTH_LYSR"/>
    <property type="match status" value="1"/>
</dbReference>
<keyword evidence="4" id="KW-0804">Transcription</keyword>
<reference evidence="6 7" key="1">
    <citation type="submission" date="2020-04" db="EMBL/GenBank/DDBJ databases">
        <title>Zoogloea sp. G-4-1-14 isolated from soil.</title>
        <authorList>
            <person name="Dahal R.H."/>
        </authorList>
    </citation>
    <scope>NUCLEOTIDE SEQUENCE [LARGE SCALE GENOMIC DNA]</scope>
    <source>
        <strain evidence="6 7">G-4-1-14</strain>
    </source>
</reference>
<accession>A0A848G642</accession>
<dbReference type="InterPro" id="IPR036388">
    <property type="entry name" value="WH-like_DNA-bd_sf"/>
</dbReference>